<dbReference type="OrthoDB" id="9792276at2"/>
<reference evidence="11 12" key="1">
    <citation type="submission" date="2018-06" db="EMBL/GenBank/DDBJ databases">
        <authorList>
            <consortium name="Pathogen Informatics"/>
            <person name="Doyle S."/>
        </authorList>
    </citation>
    <scope>NUCLEOTIDE SEQUENCE [LARGE SCALE GENOMIC DNA]</scope>
    <source>
        <strain evidence="11 12">NCTC11155</strain>
    </source>
</reference>
<evidence type="ECO:0000256" key="2">
    <source>
        <dbReference type="ARBA" id="ARBA00022691"/>
    </source>
</evidence>
<dbReference type="GO" id="GO:0008616">
    <property type="term" value="P:tRNA queuosine(34) biosynthetic process"/>
    <property type="evidence" value="ECO:0007669"/>
    <property type="project" value="UniProtKB-UniRule"/>
</dbReference>
<comment type="cofactor">
    <cofactor evidence="8">
        <name>S-adenosyl-L-methionine</name>
        <dbReference type="ChEBI" id="CHEBI:59789"/>
    </cofactor>
    <text evidence="8">Binds 1 S-adenosyl-L-methionine per subunit.</text>
</comment>
<feature type="binding site" evidence="8">
    <location>
        <begin position="110"/>
        <end position="112"/>
    </location>
    <ligand>
        <name>S-adenosyl-L-methionine</name>
        <dbReference type="ChEBI" id="CHEBI:59789"/>
    </ligand>
</feature>
<keyword evidence="6 8" id="KW-0411">Iron-sulfur</keyword>
<dbReference type="PROSITE" id="PS51918">
    <property type="entry name" value="RADICAL_SAM"/>
    <property type="match status" value="1"/>
</dbReference>
<comment type="cofactor">
    <cofactor evidence="8">
        <name>[4Fe-4S] cluster</name>
        <dbReference type="ChEBI" id="CHEBI:49883"/>
    </cofactor>
    <text evidence="8">Binds 1 [4Fe-4S] cluster. The cluster is coordinated with 3 cysteines and an exchangeable S-adenosyl-L-methionine.</text>
</comment>
<dbReference type="AlphaFoldDB" id="A0A380YKC5"/>
<evidence type="ECO:0000256" key="7">
    <source>
        <dbReference type="ARBA" id="ARBA00023239"/>
    </source>
</evidence>
<keyword evidence="7 8" id="KW-0456">Lyase</keyword>
<dbReference type="InterPro" id="IPR007197">
    <property type="entry name" value="rSAM"/>
</dbReference>
<organism evidence="11 12">
    <name type="scientific">Bacteroides eggerthii</name>
    <dbReference type="NCBI Taxonomy" id="28111"/>
    <lineage>
        <taxon>Bacteria</taxon>
        <taxon>Pseudomonadati</taxon>
        <taxon>Bacteroidota</taxon>
        <taxon>Bacteroidia</taxon>
        <taxon>Bacteroidales</taxon>
        <taxon>Bacteroidaceae</taxon>
        <taxon>Bacteroides</taxon>
    </lineage>
</organism>
<feature type="binding site" evidence="8">
    <location>
        <begin position="36"/>
        <end position="38"/>
    </location>
    <ligand>
        <name>S-adenosyl-L-methionine</name>
        <dbReference type="ChEBI" id="CHEBI:59789"/>
    </ligand>
</feature>
<dbReference type="GO" id="GO:0051539">
    <property type="term" value="F:4 iron, 4 sulfur cluster binding"/>
    <property type="evidence" value="ECO:0007669"/>
    <property type="project" value="UniProtKB-UniRule"/>
</dbReference>
<comment type="similarity">
    <text evidence="8">Belongs to the radical SAM superfamily. 7-carboxy-7-deazaguanine synthase family.</text>
</comment>
<dbReference type="STRING" id="483216.BACEGG_01399"/>
<dbReference type="InterPro" id="IPR024924">
    <property type="entry name" value="7-CO-7-deazaguanine_synth-like"/>
</dbReference>
<evidence type="ECO:0000313" key="10">
    <source>
        <dbReference type="EMBL" id="RHF11784.1"/>
    </source>
</evidence>
<dbReference type="GO" id="GO:0016840">
    <property type="term" value="F:carbon-nitrogen lyase activity"/>
    <property type="evidence" value="ECO:0007669"/>
    <property type="project" value="UniProtKB-UniRule"/>
</dbReference>
<keyword evidence="3 8" id="KW-0479">Metal-binding</keyword>
<feature type="binding site" evidence="8">
    <location>
        <position position="37"/>
    </location>
    <ligand>
        <name>[4Fe-4S] cluster</name>
        <dbReference type="ChEBI" id="CHEBI:49883"/>
        <note>4Fe-4S-S-AdoMet</note>
    </ligand>
</feature>
<feature type="binding site" evidence="8">
    <location>
        <position position="69"/>
    </location>
    <ligand>
        <name>S-adenosyl-L-methionine</name>
        <dbReference type="ChEBI" id="CHEBI:59789"/>
    </ligand>
</feature>
<dbReference type="InterPro" id="IPR058240">
    <property type="entry name" value="rSAM_sf"/>
</dbReference>
<dbReference type="Gene3D" id="3.20.20.70">
    <property type="entry name" value="Aldolase class I"/>
    <property type="match status" value="1"/>
</dbReference>
<gene>
    <name evidence="8 11" type="primary">queE</name>
    <name evidence="10" type="ORF">DW701_03095</name>
    <name evidence="11" type="ORF">NCTC11155_00546</name>
</gene>
<keyword evidence="2 8" id="KW-0949">S-adenosyl-L-methionine</keyword>
<dbReference type="GO" id="GO:1904047">
    <property type="term" value="F:S-adenosyl-L-methionine binding"/>
    <property type="evidence" value="ECO:0007669"/>
    <property type="project" value="UniProtKB-UniRule"/>
</dbReference>
<dbReference type="PIRSF" id="PIRSF000370">
    <property type="entry name" value="QueE"/>
    <property type="match status" value="1"/>
</dbReference>
<accession>A0A380YKC5</accession>
<evidence type="ECO:0000313" key="12">
    <source>
        <dbReference type="Proteomes" id="UP000254424"/>
    </source>
</evidence>
<evidence type="ECO:0000256" key="3">
    <source>
        <dbReference type="ARBA" id="ARBA00022723"/>
    </source>
</evidence>
<dbReference type="PANTHER" id="PTHR42836">
    <property type="entry name" value="7-CARBOXY-7-DEAZAGUANINE SYNTHASE"/>
    <property type="match status" value="1"/>
</dbReference>
<comment type="function">
    <text evidence="8">Catalyzes the complex heterocyclic radical-mediated conversion of 6-carboxy-5,6,7,8-tetrahydropterin (CPH4) to 7-carboxy-7-deazaguanine (CDG), a step common to the biosynthetic pathways of all 7-deazapurine-containing compounds.</text>
</comment>
<evidence type="ECO:0000256" key="8">
    <source>
        <dbReference type="HAMAP-Rule" id="MF_00917"/>
    </source>
</evidence>
<dbReference type="CDD" id="cd01335">
    <property type="entry name" value="Radical_SAM"/>
    <property type="match status" value="1"/>
</dbReference>
<evidence type="ECO:0000256" key="1">
    <source>
        <dbReference type="ARBA" id="ARBA00022485"/>
    </source>
</evidence>
<feature type="binding site" evidence="8">
    <location>
        <position position="30"/>
    </location>
    <ligand>
        <name>[4Fe-4S] cluster</name>
        <dbReference type="ChEBI" id="CHEBI:49883"/>
        <note>4Fe-4S-S-AdoMet</note>
    </ligand>
</feature>
<proteinExistence type="inferred from homology"/>
<dbReference type="SUPFAM" id="SSF102114">
    <property type="entry name" value="Radical SAM enzymes"/>
    <property type="match status" value="1"/>
</dbReference>
<feature type="domain" description="Radical SAM core" evidence="9">
    <location>
        <begin position="17"/>
        <end position="181"/>
    </location>
</feature>
<feature type="binding site" evidence="8">
    <location>
        <position position="39"/>
    </location>
    <ligand>
        <name>Mg(2+)</name>
        <dbReference type="ChEBI" id="CHEBI:18420"/>
    </ligand>
</feature>
<sequence length="181" mass="20410">MRKINEIFYSLQGEGFHTGTPAVFIRFSGCNLKCSFCDTQHEEGVLMSDEEILDAVGEYPATTVILTGGEPSLWIDREFVDRLHRIGKYVCIETNGTRALPDNIDWVTCSPKQGAKPVISRMDEVKVVYEGQDITVYELLPAGHFFLQPCSCSNVAETVACVMQHPKWRLSLQTHKLIDIR</sequence>
<evidence type="ECO:0000259" key="9">
    <source>
        <dbReference type="PROSITE" id="PS51918"/>
    </source>
</evidence>
<dbReference type="EMBL" id="QSLA01000002">
    <property type="protein sequence ID" value="RHF11784.1"/>
    <property type="molecule type" value="Genomic_DNA"/>
</dbReference>
<dbReference type="SFLD" id="SFLDS00029">
    <property type="entry name" value="Radical_SAM"/>
    <property type="match status" value="1"/>
</dbReference>
<dbReference type="Proteomes" id="UP000283538">
    <property type="component" value="Unassembled WGS sequence"/>
</dbReference>
<evidence type="ECO:0000313" key="11">
    <source>
        <dbReference type="EMBL" id="SUV28596.1"/>
    </source>
</evidence>
<dbReference type="GO" id="GO:0000287">
    <property type="term" value="F:magnesium ion binding"/>
    <property type="evidence" value="ECO:0007669"/>
    <property type="project" value="UniProtKB-UniRule"/>
</dbReference>
<evidence type="ECO:0000256" key="4">
    <source>
        <dbReference type="ARBA" id="ARBA00022842"/>
    </source>
</evidence>
<dbReference type="GeneID" id="93070487"/>
<comment type="caution">
    <text evidence="8">Lacks conserved residue(s) required for the propagation of feature annotation.</text>
</comment>
<keyword evidence="4 8" id="KW-0460">Magnesium</keyword>
<dbReference type="UniPathway" id="UPA00391"/>
<evidence type="ECO:0000313" key="13">
    <source>
        <dbReference type="Proteomes" id="UP000283538"/>
    </source>
</evidence>
<feature type="binding site" evidence="8">
    <location>
        <position position="67"/>
    </location>
    <ligand>
        <name>substrate</name>
    </ligand>
</feature>
<dbReference type="EC" id="4.3.99.3" evidence="8"/>
<dbReference type="HAMAP" id="MF_00917">
    <property type="entry name" value="QueE"/>
    <property type="match status" value="1"/>
</dbReference>
<keyword evidence="8" id="KW-0671">Queuosine biosynthesis</keyword>
<dbReference type="PANTHER" id="PTHR42836:SF1">
    <property type="entry name" value="7-CARBOXY-7-DEAZAGUANINE SYNTHASE"/>
    <property type="match status" value="1"/>
</dbReference>
<dbReference type="RefSeq" id="WP_004289697.1">
    <property type="nucleotide sequence ID" value="NZ_CABKNQ010000019.1"/>
</dbReference>
<name>A0A380YKC5_9BACE</name>
<evidence type="ECO:0000256" key="6">
    <source>
        <dbReference type="ARBA" id="ARBA00023014"/>
    </source>
</evidence>
<evidence type="ECO:0000256" key="5">
    <source>
        <dbReference type="ARBA" id="ARBA00023004"/>
    </source>
</evidence>
<comment type="pathway">
    <text evidence="8">Purine metabolism; 7-cyano-7-deazaguanine biosynthesis.</text>
</comment>
<comment type="catalytic activity">
    <reaction evidence="8">
        <text>6-carboxy-5,6,7,8-tetrahydropterin + H(+) = 7-carboxy-7-carbaguanine + NH4(+)</text>
        <dbReference type="Rhea" id="RHEA:27974"/>
        <dbReference type="ChEBI" id="CHEBI:15378"/>
        <dbReference type="ChEBI" id="CHEBI:28938"/>
        <dbReference type="ChEBI" id="CHEBI:61032"/>
        <dbReference type="ChEBI" id="CHEBI:61036"/>
        <dbReference type="EC" id="4.3.99.3"/>
    </reaction>
</comment>
<comment type="cofactor">
    <cofactor evidence="8">
        <name>Mg(2+)</name>
        <dbReference type="ChEBI" id="CHEBI:18420"/>
    </cofactor>
</comment>
<keyword evidence="5 8" id="KW-0408">Iron</keyword>
<dbReference type="EMBL" id="UFSX01000001">
    <property type="protein sequence ID" value="SUV28596.1"/>
    <property type="molecule type" value="Genomic_DNA"/>
</dbReference>
<feature type="binding site" evidence="8">
    <location>
        <position position="34"/>
    </location>
    <ligand>
        <name>[4Fe-4S] cluster</name>
        <dbReference type="ChEBI" id="CHEBI:49883"/>
        <note>4Fe-4S-S-AdoMet</note>
    </ligand>
</feature>
<feature type="binding site" evidence="8">
    <location>
        <begin position="11"/>
        <end position="13"/>
    </location>
    <ligand>
        <name>substrate</name>
    </ligand>
</feature>
<feature type="binding site" evidence="8">
    <location>
        <position position="26"/>
    </location>
    <ligand>
        <name>substrate</name>
    </ligand>
</feature>
<dbReference type="Pfam" id="PF04055">
    <property type="entry name" value="Radical_SAM"/>
    <property type="match status" value="1"/>
</dbReference>
<comment type="subunit">
    <text evidence="8">Homodimer.</text>
</comment>
<dbReference type="InterPro" id="IPR013785">
    <property type="entry name" value="Aldolase_TIM"/>
</dbReference>
<reference evidence="10 13" key="2">
    <citation type="submission" date="2018-08" db="EMBL/GenBank/DDBJ databases">
        <title>A genome reference for cultivated species of the human gut microbiota.</title>
        <authorList>
            <person name="Zou Y."/>
            <person name="Xue W."/>
            <person name="Luo G."/>
        </authorList>
    </citation>
    <scope>NUCLEOTIDE SEQUENCE [LARGE SCALE GENOMIC DNA]</scope>
    <source>
        <strain evidence="10 13">AM26-26AC</strain>
    </source>
</reference>
<dbReference type="Proteomes" id="UP000254424">
    <property type="component" value="Unassembled WGS sequence"/>
</dbReference>
<protein>
    <recommendedName>
        <fullName evidence="8">7-carboxy-7-deazaguanine synthase</fullName>
        <shortName evidence="8">CDG synthase</shortName>
        <ecNumber evidence="8">4.3.99.3</ecNumber>
    </recommendedName>
    <alternativeName>
        <fullName evidence="8">Queuosine biosynthesis protein QueE</fullName>
    </alternativeName>
</protein>
<keyword evidence="1 8" id="KW-0004">4Fe-4S</keyword>